<proteinExistence type="predicted"/>
<dbReference type="InterPro" id="IPR016919">
    <property type="entry name" value="UCP029416_PTP"/>
</dbReference>
<reference evidence="1 2" key="1">
    <citation type="journal article" date="2016" name="Genome Announc.">
        <title>Complete Genome Sequence of Methylobacterium populi P-1M, Isolated from Pink-Pigmented Household Biofilm.</title>
        <authorList>
            <person name="Morohoshi T."/>
            <person name="Ikeda T."/>
        </authorList>
    </citation>
    <scope>NUCLEOTIDE SEQUENCE [LARGE SCALE GENOMIC DNA]</scope>
    <source>
        <strain evidence="1 2">P-1M</strain>
    </source>
</reference>
<evidence type="ECO:0000313" key="2">
    <source>
        <dbReference type="Proteomes" id="UP000218288"/>
    </source>
</evidence>
<dbReference type="OrthoDB" id="7210484at2"/>
<dbReference type="EMBL" id="AP014809">
    <property type="protein sequence ID" value="BAU91708.1"/>
    <property type="molecule type" value="Genomic_DNA"/>
</dbReference>
<name>A0A169R5Z2_9HYPH</name>
<dbReference type="PIRSF" id="PIRSF029416">
    <property type="entry name" value="UCP029416_PTP"/>
    <property type="match status" value="1"/>
</dbReference>
<evidence type="ECO:0000313" key="1">
    <source>
        <dbReference type="EMBL" id="BAU91708.1"/>
    </source>
</evidence>
<dbReference type="AlphaFoldDB" id="A0A169R5Z2"/>
<sequence>MRILFVCGRARARSPTAEQVFSRWSGLETASAGVSDDADEPLESDHVAWAEIIVVMERAHRRKLMRRFGPALRHARIVCLDIRDDYGFMQPELVSRLEARASRFLPSGCQPDQAARSNV</sequence>
<dbReference type="InterPro" id="IPR036196">
    <property type="entry name" value="Ptyr_pPase_sf"/>
</dbReference>
<dbReference type="RefSeq" id="WP_096485780.1">
    <property type="nucleotide sequence ID" value="NZ_AP014809.1"/>
</dbReference>
<accession>A0A169R5Z2</accession>
<protein>
    <submittedName>
        <fullName evidence="1">Low molecular weight phosphotyrosine protein phosphatase</fullName>
    </submittedName>
</protein>
<dbReference type="Gene3D" id="3.40.50.2300">
    <property type="match status" value="1"/>
</dbReference>
<organism evidence="1 2">
    <name type="scientific">Methylorubrum populi</name>
    <dbReference type="NCBI Taxonomy" id="223967"/>
    <lineage>
        <taxon>Bacteria</taxon>
        <taxon>Pseudomonadati</taxon>
        <taxon>Pseudomonadota</taxon>
        <taxon>Alphaproteobacteria</taxon>
        <taxon>Hyphomicrobiales</taxon>
        <taxon>Methylobacteriaceae</taxon>
        <taxon>Methylorubrum</taxon>
    </lineage>
</organism>
<dbReference type="Proteomes" id="UP000218288">
    <property type="component" value="Chromosome"/>
</dbReference>
<gene>
    <name evidence="1" type="ORF">MPPM_3103</name>
</gene>
<dbReference type="SUPFAM" id="SSF52788">
    <property type="entry name" value="Phosphotyrosine protein phosphatases I"/>
    <property type="match status" value="1"/>
</dbReference>